<protein>
    <submittedName>
        <fullName evidence="1">Uncharacterized protein</fullName>
    </submittedName>
</protein>
<sequence>MEEDKTERKLIMKFSDIDFSAISRMMDSMSDEEKDRLNNMAQEMMDNMKNEQEPEQEEDMYAFYGINEEDYKDVPGIVLDQMEEASDLEGYYEDVKDEDFSASVLFLSKAVLNMLRHYHFSIYKNVLEISKFSNPNMTTIYDFLYPLMNDETIQKLCDEGFGESSMWTEHRSMLQQIYTALNRAEYDFINYETLQEIKSILFDKNGLLNITKLI</sequence>
<organism evidence="1 2">
    <name type="scientific">Faecalitalea cylindroides ATCC 27803</name>
    <dbReference type="NCBI Taxonomy" id="649755"/>
    <lineage>
        <taxon>Bacteria</taxon>
        <taxon>Bacillati</taxon>
        <taxon>Bacillota</taxon>
        <taxon>Erysipelotrichia</taxon>
        <taxon>Erysipelotrichales</taxon>
        <taxon>Erysipelotrichaceae</taxon>
        <taxon>Faecalitalea</taxon>
    </lineage>
</organism>
<dbReference type="AlphaFoldDB" id="U2R7Q7"/>
<reference evidence="1 2" key="1">
    <citation type="submission" date="2013-06" db="EMBL/GenBank/DDBJ databases">
        <authorList>
            <person name="Weinstock G."/>
            <person name="Sodergren E."/>
            <person name="Lobos E.A."/>
            <person name="Fulton L."/>
            <person name="Fulton R."/>
            <person name="Courtney L."/>
            <person name="Fronick C."/>
            <person name="O'Laughlin M."/>
            <person name="Godfrey J."/>
            <person name="Wilson R.M."/>
            <person name="Miner T."/>
            <person name="Farmer C."/>
            <person name="Delehaunty K."/>
            <person name="Cordes M."/>
            <person name="Minx P."/>
            <person name="Tomlinson C."/>
            <person name="Chen J."/>
            <person name="Wollam A."/>
            <person name="Pepin K.H."/>
            <person name="Bhonagiri V."/>
            <person name="Zhang X."/>
            <person name="Warren W."/>
            <person name="Mitreva M."/>
            <person name="Mardis E.R."/>
            <person name="Wilson R.K."/>
        </authorList>
    </citation>
    <scope>NUCLEOTIDE SEQUENCE [LARGE SCALE GENOMIC DNA]</scope>
    <source>
        <strain evidence="1 2">ATCC 27803</strain>
    </source>
</reference>
<dbReference type="HOGENOM" id="CLU_1287219_0_0_9"/>
<comment type="caution">
    <text evidence="1">The sequence shown here is derived from an EMBL/GenBank/DDBJ whole genome shotgun (WGS) entry which is preliminary data.</text>
</comment>
<dbReference type="Proteomes" id="UP000016658">
    <property type="component" value="Unassembled WGS sequence"/>
</dbReference>
<dbReference type="EMBL" id="AWVI01000019">
    <property type="protein sequence ID" value="ERK46737.1"/>
    <property type="molecule type" value="Genomic_DNA"/>
</dbReference>
<proteinExistence type="predicted"/>
<evidence type="ECO:0000313" key="1">
    <source>
        <dbReference type="EMBL" id="ERK46737.1"/>
    </source>
</evidence>
<gene>
    <name evidence="1" type="ORF">HMPREF0367_00385</name>
</gene>
<accession>U2R7Q7</accession>
<name>U2R7Q7_9FIRM</name>
<evidence type="ECO:0000313" key="2">
    <source>
        <dbReference type="Proteomes" id="UP000016658"/>
    </source>
</evidence>